<name>A0AAV8X4H0_9CUCU</name>
<feature type="domain" description="Double jelly roll-like" evidence="2">
    <location>
        <begin position="167"/>
        <end position="277"/>
    </location>
</feature>
<evidence type="ECO:0000259" key="2">
    <source>
        <dbReference type="Pfam" id="PF21738"/>
    </source>
</evidence>
<comment type="caution">
    <text evidence="3">The sequence shown here is derived from an EMBL/GenBank/DDBJ whole genome shotgun (WGS) entry which is preliminary data.</text>
</comment>
<evidence type="ECO:0000313" key="3">
    <source>
        <dbReference type="EMBL" id="KAJ8933513.1"/>
    </source>
</evidence>
<dbReference type="PANTHER" id="PTHR36159:SF1">
    <property type="entry name" value="RETROVIRUS-RELATED POL POLYPROTEIN FROM TRANSPOSON 412-LIKE PROTEIN"/>
    <property type="match status" value="1"/>
</dbReference>
<keyword evidence="4" id="KW-1185">Reference proteome</keyword>
<dbReference type="GO" id="GO:0005198">
    <property type="term" value="F:structural molecule activity"/>
    <property type="evidence" value="ECO:0007669"/>
    <property type="project" value="InterPro"/>
</dbReference>
<dbReference type="EMBL" id="JANEYF010003855">
    <property type="protein sequence ID" value="KAJ8933513.1"/>
    <property type="molecule type" value="Genomic_DNA"/>
</dbReference>
<accession>A0AAV8X4H0</accession>
<reference evidence="3" key="1">
    <citation type="journal article" date="2023" name="Insect Mol. Biol.">
        <title>Genome sequencing provides insights into the evolution of gene families encoding plant cell wall-degrading enzymes in longhorned beetles.</title>
        <authorList>
            <person name="Shin N.R."/>
            <person name="Okamura Y."/>
            <person name="Kirsch R."/>
            <person name="Pauchet Y."/>
        </authorList>
    </citation>
    <scope>NUCLEOTIDE SEQUENCE</scope>
    <source>
        <strain evidence="3">RBIC_L_NR</strain>
    </source>
</reference>
<gene>
    <name evidence="3" type="ORF">NQ314_013963</name>
</gene>
<dbReference type="InterPro" id="IPR013607">
    <property type="entry name" value="Phospholipase_A2-like"/>
</dbReference>
<dbReference type="Proteomes" id="UP001162156">
    <property type="component" value="Unassembled WGS sequence"/>
</dbReference>
<dbReference type="Pfam" id="PF21738">
    <property type="entry name" value="DJR-like_dom"/>
    <property type="match status" value="1"/>
</dbReference>
<dbReference type="PANTHER" id="PTHR36159">
    <property type="entry name" value="PROTEIN CBG23766"/>
    <property type="match status" value="1"/>
</dbReference>
<organism evidence="3 4">
    <name type="scientific">Rhamnusium bicolor</name>
    <dbReference type="NCBI Taxonomy" id="1586634"/>
    <lineage>
        <taxon>Eukaryota</taxon>
        <taxon>Metazoa</taxon>
        <taxon>Ecdysozoa</taxon>
        <taxon>Arthropoda</taxon>
        <taxon>Hexapoda</taxon>
        <taxon>Insecta</taxon>
        <taxon>Pterygota</taxon>
        <taxon>Neoptera</taxon>
        <taxon>Endopterygota</taxon>
        <taxon>Coleoptera</taxon>
        <taxon>Polyphaga</taxon>
        <taxon>Cucujiformia</taxon>
        <taxon>Chrysomeloidea</taxon>
        <taxon>Cerambycidae</taxon>
        <taxon>Lepturinae</taxon>
        <taxon>Rhagiini</taxon>
        <taxon>Rhamnusium</taxon>
    </lineage>
</organism>
<evidence type="ECO:0000313" key="4">
    <source>
        <dbReference type="Proteomes" id="UP001162156"/>
    </source>
</evidence>
<proteinExistence type="predicted"/>
<dbReference type="Pfam" id="PF08398">
    <property type="entry name" value="Phospholip_A2_4"/>
    <property type="match status" value="1"/>
</dbReference>
<protein>
    <submittedName>
        <fullName evidence="3">Uncharacterized protein</fullName>
    </submittedName>
</protein>
<feature type="domain" description="Phospholipase A2-like" evidence="1">
    <location>
        <begin position="33"/>
        <end position="106"/>
    </location>
</feature>
<sequence>MLRHDNYKSNRHQIVKKNGSGLLNKLIDKLSVELHIPGYNFCGPGTKLNKRIARGDKGINPLDEACKDDDIAYSEFKDTERRNIADRILANKASDRFKSSDASIGEKIAALGVSGIMGMKSKLGMGLRRQRKGKGMNFNEAVRRARKDFTMPDGFQKAKGTDNVLLMDYKKILVNVKQELVLLRSSDDLNAVISTEANDIPKVEINKLSWNKPHISVGIPQELALTKLIDKNADITLGFRSWELVEFPELTESNRHYWPVKTTTKLETPRHVIISFKLPEGIM</sequence>
<dbReference type="InterPro" id="IPR049512">
    <property type="entry name" value="DJR-like_dom"/>
</dbReference>
<dbReference type="AlphaFoldDB" id="A0AAV8X4H0"/>
<evidence type="ECO:0000259" key="1">
    <source>
        <dbReference type="Pfam" id="PF08398"/>
    </source>
</evidence>